<name>A0A0H5QR64_9EUKA</name>
<dbReference type="EMBL" id="HACM01003529">
    <property type="protein sequence ID" value="CRZ03971.1"/>
    <property type="molecule type" value="Transcribed_RNA"/>
</dbReference>
<protein>
    <submittedName>
        <fullName evidence="1">Uncharacterized protein</fullName>
    </submittedName>
</protein>
<proteinExistence type="predicted"/>
<reference evidence="1" key="1">
    <citation type="submission" date="2015-04" db="EMBL/GenBank/DDBJ databases">
        <title>The genome sequence of the plant pathogenic Rhizarian Plasmodiophora brassicae reveals insights in its biotrophic life cycle and the origin of chitin synthesis.</title>
        <authorList>
            <person name="Schwelm A."/>
            <person name="Fogelqvist J."/>
            <person name="Knaust A."/>
            <person name="Julke S."/>
            <person name="Lilja T."/>
            <person name="Dhandapani V."/>
            <person name="Bonilla-Rosso G."/>
            <person name="Karlsson M."/>
            <person name="Shevchenko A."/>
            <person name="Choi S.R."/>
            <person name="Kim H.G."/>
            <person name="Park J.Y."/>
            <person name="Lim Y.P."/>
            <person name="Ludwig-Muller J."/>
            <person name="Dixelius C."/>
        </authorList>
    </citation>
    <scope>NUCLEOTIDE SEQUENCE</scope>
    <source>
        <tissue evidence="1">Potato root galls</tissue>
    </source>
</reference>
<evidence type="ECO:0000313" key="1">
    <source>
        <dbReference type="EMBL" id="CRZ03971.1"/>
    </source>
</evidence>
<accession>A0A0H5QR64</accession>
<dbReference type="AlphaFoldDB" id="A0A0H5QR64"/>
<organism evidence="1">
    <name type="scientific">Spongospora subterranea</name>
    <dbReference type="NCBI Taxonomy" id="70186"/>
    <lineage>
        <taxon>Eukaryota</taxon>
        <taxon>Sar</taxon>
        <taxon>Rhizaria</taxon>
        <taxon>Endomyxa</taxon>
        <taxon>Phytomyxea</taxon>
        <taxon>Plasmodiophorida</taxon>
        <taxon>Plasmodiophoridae</taxon>
        <taxon>Spongospora</taxon>
    </lineage>
</organism>
<sequence length="134" mass="15465">MELMQFHPWNRMRKWILMIRIRCTYLAFIFLFISLYATDVKPHSGLIFSKRVKNLQQQHAAFGMSGSTPNFFGAKLTASTVLQMCFRRIRAVCLEFIAWHLDSIGLFHRTLPLSLLQAGQVFSSSTGIQHTKDV</sequence>